<reference evidence="3 4" key="1">
    <citation type="journal article" date="2018" name="Mol. Ecol.">
        <title>The obligate alkalophilic soda-lake fungus Sodiomyces alkalinus has shifted to a protein diet.</title>
        <authorList>
            <person name="Grum-Grzhimaylo A.A."/>
            <person name="Falkoski D.L."/>
            <person name="van den Heuvel J."/>
            <person name="Valero-Jimenez C.A."/>
            <person name="Min B."/>
            <person name="Choi I.G."/>
            <person name="Lipzen A."/>
            <person name="Daum C.G."/>
            <person name="Aanen D.K."/>
            <person name="Tsang A."/>
            <person name="Henrissat B."/>
            <person name="Bilanenko E.N."/>
            <person name="de Vries R.P."/>
            <person name="van Kan J.A.L."/>
            <person name="Grigoriev I.V."/>
            <person name="Debets A.J.M."/>
        </authorList>
    </citation>
    <scope>NUCLEOTIDE SEQUENCE [LARGE SCALE GENOMIC DNA]</scope>
    <source>
        <strain evidence="3 4">F11</strain>
    </source>
</reference>
<evidence type="ECO:0000313" key="3">
    <source>
        <dbReference type="EMBL" id="ROT40206.1"/>
    </source>
</evidence>
<organism evidence="3 4">
    <name type="scientific">Sodiomyces alkalinus (strain CBS 110278 / VKM F-3762 / F11)</name>
    <name type="common">Alkaliphilic filamentous fungus</name>
    <dbReference type="NCBI Taxonomy" id="1314773"/>
    <lineage>
        <taxon>Eukaryota</taxon>
        <taxon>Fungi</taxon>
        <taxon>Dikarya</taxon>
        <taxon>Ascomycota</taxon>
        <taxon>Pezizomycotina</taxon>
        <taxon>Sordariomycetes</taxon>
        <taxon>Hypocreomycetidae</taxon>
        <taxon>Glomerellales</taxon>
        <taxon>Plectosphaerellaceae</taxon>
        <taxon>Sodiomyces</taxon>
    </lineage>
</organism>
<dbReference type="SUPFAM" id="SSF56300">
    <property type="entry name" value="Metallo-dependent phosphatases"/>
    <property type="match status" value="1"/>
</dbReference>
<proteinExistence type="predicted"/>
<dbReference type="RefSeq" id="XP_028468012.1">
    <property type="nucleotide sequence ID" value="XM_028611075.1"/>
</dbReference>
<dbReference type="Gene3D" id="3.60.21.10">
    <property type="match status" value="1"/>
</dbReference>
<dbReference type="InterPro" id="IPR004843">
    <property type="entry name" value="Calcineurin-like_PHP"/>
</dbReference>
<sequence length="328" mass="36238">MGLLRGFRLRRRSKFNPRTLLDNILTSPLQALISAFYSLLLLLRGRPFPKPPQHPIRIVCLSDTHDQTSVKIPPGDLLIHAGDLTNAGTVADIQAQIDWLAAQPHRHKVLIAGNHDSYFDPQSKSLADRTFRRTLDFKGIHYLQHDSVTLSFPSGRTLKLYGAADIPRCGGPDFAFQYDLGSGSTPWPNSVPADTDVLVTHTPPLAHLDLRTLGCPALREEVWRVRPRLHVFGHVHWGAGRRAMHFDACQKAYESLMARPAPSIFWDLVPSGAWLDALRVVLYGVHAVLFKWLMLGPGGNTGGTLLVNAALMKGNTGKIGNPVQVVDL</sequence>
<dbReference type="EMBL" id="ML119052">
    <property type="protein sequence ID" value="ROT40206.1"/>
    <property type="molecule type" value="Genomic_DNA"/>
</dbReference>
<dbReference type="InterPro" id="IPR029052">
    <property type="entry name" value="Metallo-depent_PP-like"/>
</dbReference>
<dbReference type="AlphaFoldDB" id="A0A3N2Q0I6"/>
<keyword evidence="4" id="KW-1185">Reference proteome</keyword>
<evidence type="ECO:0000313" key="4">
    <source>
        <dbReference type="Proteomes" id="UP000272025"/>
    </source>
</evidence>
<name>A0A3N2Q0I6_SODAK</name>
<dbReference type="OrthoDB" id="630188at2759"/>
<gene>
    <name evidence="3" type="ORF">SODALDRAFT_329883</name>
</gene>
<protein>
    <submittedName>
        <fullName evidence="3">Metallophosphoesterase domain-containing protein</fullName>
    </submittedName>
</protein>
<keyword evidence="1" id="KW-0812">Transmembrane</keyword>
<keyword evidence="1" id="KW-0472">Membrane</keyword>
<dbReference type="PANTHER" id="PTHR12905">
    <property type="entry name" value="METALLOPHOSPHOESTERASE"/>
    <property type="match status" value="1"/>
</dbReference>
<dbReference type="InterPro" id="IPR051693">
    <property type="entry name" value="UPF0046_metallophosphoest"/>
</dbReference>
<dbReference type="Proteomes" id="UP000272025">
    <property type="component" value="Unassembled WGS sequence"/>
</dbReference>
<dbReference type="GO" id="GO:0016787">
    <property type="term" value="F:hydrolase activity"/>
    <property type="evidence" value="ECO:0007669"/>
    <property type="project" value="InterPro"/>
</dbReference>
<feature type="domain" description="Calcineurin-like phosphoesterase" evidence="2">
    <location>
        <begin position="57"/>
        <end position="237"/>
    </location>
</feature>
<dbReference type="Pfam" id="PF00149">
    <property type="entry name" value="Metallophos"/>
    <property type="match status" value="1"/>
</dbReference>
<dbReference type="PANTHER" id="PTHR12905:SF18">
    <property type="entry name" value="ESTER HYDROLASE, PUTATIVE (AFU_ORTHOLOGUE AFUA_4G03130)-RELATED"/>
    <property type="match status" value="1"/>
</dbReference>
<accession>A0A3N2Q0I6</accession>
<evidence type="ECO:0000259" key="2">
    <source>
        <dbReference type="Pfam" id="PF00149"/>
    </source>
</evidence>
<dbReference type="CDD" id="cd07379">
    <property type="entry name" value="MPP_239FB"/>
    <property type="match status" value="1"/>
</dbReference>
<feature type="transmembrane region" description="Helical" evidence="1">
    <location>
        <begin position="20"/>
        <end position="43"/>
    </location>
</feature>
<evidence type="ECO:0000256" key="1">
    <source>
        <dbReference type="SAM" id="Phobius"/>
    </source>
</evidence>
<keyword evidence="1" id="KW-1133">Transmembrane helix</keyword>
<dbReference type="GeneID" id="39579553"/>